<dbReference type="InterPro" id="IPR027417">
    <property type="entry name" value="P-loop_NTPase"/>
</dbReference>
<dbReference type="SUPFAM" id="SSF55464">
    <property type="entry name" value="Origin of replication-binding domain, RBD-like"/>
    <property type="match status" value="1"/>
</dbReference>
<dbReference type="GO" id="GO:0005524">
    <property type="term" value="F:ATP binding"/>
    <property type="evidence" value="ECO:0007669"/>
    <property type="project" value="UniProtKB-KW"/>
</dbReference>
<dbReference type="InterPro" id="IPR014862">
    <property type="entry name" value="TrwC"/>
</dbReference>
<keyword evidence="6" id="KW-1185">Reference proteome</keyword>
<dbReference type="RefSeq" id="WP_057980039.1">
    <property type="nucleotide sequence ID" value="NZ_JACKUO010000012.1"/>
</dbReference>
<proteinExistence type="predicted"/>
<evidence type="ECO:0000256" key="3">
    <source>
        <dbReference type="SAM" id="MobiDB-lite"/>
    </source>
</evidence>
<dbReference type="OrthoDB" id="4524286at2"/>
<reference evidence="5 6" key="1">
    <citation type="submission" date="2016-12" db="EMBL/GenBank/DDBJ databases">
        <title>The new phylogeny of genus Mycobacterium.</title>
        <authorList>
            <person name="Tortoli E."/>
            <person name="Trovato A."/>
            <person name="Cirillo D.M."/>
        </authorList>
    </citation>
    <scope>NUCLEOTIDE SEQUENCE [LARGE SCALE GENOMIC DNA]</scope>
    <source>
        <strain evidence="5 6">DSM 44223</strain>
    </source>
</reference>
<protein>
    <submittedName>
        <fullName evidence="5">AAA family ATPase</fullName>
    </submittedName>
</protein>
<dbReference type="Pfam" id="PF08751">
    <property type="entry name" value="TrwC"/>
    <property type="match status" value="1"/>
</dbReference>
<keyword evidence="1" id="KW-0547">Nucleotide-binding</keyword>
<dbReference type="GO" id="GO:0009338">
    <property type="term" value="C:exodeoxyribonuclease V complex"/>
    <property type="evidence" value="ECO:0007669"/>
    <property type="project" value="TreeGrafter"/>
</dbReference>
<gene>
    <name evidence="5" type="ORF">BST42_28510</name>
</gene>
<evidence type="ECO:0000256" key="2">
    <source>
        <dbReference type="ARBA" id="ARBA00022840"/>
    </source>
</evidence>
<dbReference type="SUPFAM" id="SSF52540">
    <property type="entry name" value="P-loop containing nucleoside triphosphate hydrolases"/>
    <property type="match status" value="2"/>
</dbReference>
<dbReference type="Gene3D" id="3.40.50.300">
    <property type="entry name" value="P-loop containing nucleotide triphosphate hydrolases"/>
    <property type="match status" value="2"/>
</dbReference>
<dbReference type="Proteomes" id="UP000192534">
    <property type="component" value="Unassembled WGS sequence"/>
</dbReference>
<dbReference type="EMBL" id="MVIH01000033">
    <property type="protein sequence ID" value="ORB47051.1"/>
    <property type="molecule type" value="Genomic_DNA"/>
</dbReference>
<evidence type="ECO:0000259" key="4">
    <source>
        <dbReference type="Pfam" id="PF08751"/>
    </source>
</evidence>
<feature type="compositionally biased region" description="Polar residues" evidence="3">
    <location>
        <begin position="936"/>
        <end position="945"/>
    </location>
</feature>
<name>A0A1X0IHW4_MYCRH</name>
<feature type="compositionally biased region" description="Basic and acidic residues" evidence="3">
    <location>
        <begin position="947"/>
        <end position="968"/>
    </location>
</feature>
<accession>A0A1X0IHW4</accession>
<dbReference type="NCBIfam" id="NF041492">
    <property type="entry name" value="MobF"/>
    <property type="match status" value="1"/>
</dbReference>
<feature type="domain" description="TrwC relaxase" evidence="4">
    <location>
        <begin position="14"/>
        <end position="321"/>
    </location>
</feature>
<dbReference type="PANTHER" id="PTHR43788:SF6">
    <property type="entry name" value="DNA HELICASE B"/>
    <property type="match status" value="1"/>
</dbReference>
<dbReference type="PANTHER" id="PTHR43788">
    <property type="entry name" value="DNA2/NAM7 HELICASE FAMILY MEMBER"/>
    <property type="match status" value="1"/>
</dbReference>
<feature type="region of interest" description="Disordered" evidence="3">
    <location>
        <begin position="935"/>
        <end position="975"/>
    </location>
</feature>
<organism evidence="5 6">
    <name type="scientific">Mycolicibacterium rhodesiae</name>
    <name type="common">Mycobacterium rhodesiae</name>
    <dbReference type="NCBI Taxonomy" id="36814"/>
    <lineage>
        <taxon>Bacteria</taxon>
        <taxon>Bacillati</taxon>
        <taxon>Actinomycetota</taxon>
        <taxon>Actinomycetes</taxon>
        <taxon>Mycobacteriales</taxon>
        <taxon>Mycobacteriaceae</taxon>
        <taxon>Mycolicibacterium</taxon>
    </lineage>
</organism>
<evidence type="ECO:0000313" key="6">
    <source>
        <dbReference type="Proteomes" id="UP000192534"/>
    </source>
</evidence>
<sequence>MLTVAKLSLWSVNYYNDTARAVDDALKDRQKANGGLAEYYAERDTRTPVWACAGDSRVAAELVGLAEGERSGGDADPDVVARWLDAGVAPSGECGRAHGTGGVHGFDLTFCAPKSVSLVRVFGDDVIDKAVSAAHQTAIAEALEYLAAHAGYTRVHNPVTGDKDLQKLPGLVAAAYQHETSRAGDPHLHTHVLVPNRQARADGRLVSIDGTSLFHEARAAGIIYQATLRHELHRLAGIEWGPVDARTGMAEIAGIDPTTIAAWSKRSTQLREWAANNLTVVDTAAELSQAQLAAAQKATRPRKPESLSWTELREQWRADARGLRVSRPAQQQAREARLQAARDAAARLSRGALVVDRRAVAAMAARADKAALTRADLVEVIGAQLPLMSADAAGFDSAGGVGAGLPRQLIEACVDAVGMRLTGPRLAHQREGSARYTVDVIVAEERRVFDLVDATNLRAMAWVRPDEHTAAALGLSDQQHQVVTAIAASPQLVMPLSAPAGAGKTTSMRALRTIIERRQKARMIVLAPTGKAVDVALAEGVASEGYTVHDALGRLADGRLQLGPFDVVVVDEAGMVGTDHWRHLLTHTTQSGTKTVLVGDAHQLEPVKARGGMFAQLCEELPWTQRLSEVWRMQDPAERTASLAVRDGGPAPVRRAISWYRDHDRLHAGDQVTMAADALAAHQKDLAAGKDALLLADTIEMCDALNRRVHDHTVAQRAAAGRDTTTVPGPRGHHIGVGDIIVTRRNDPTITVYQPEDRTQQLLEAPVRNGQRWQVVKVDDTPAHPRLAARRLGDGAWAVFSDDYLREQVQLGHAVTVHAAQGVTADTTHAVLADTASRNLAYVALTRGRDANHAYLYPRDPAEADHAHHSDQAAEVEGVHLARRGTPTQAARALRQVIAHDETARTAHQIAATTPTHLLPEMVAALVAEHHKALTQRRSAYQKTQRTQRDRELDRHLGLDRSRHRDQEQGYDLSL</sequence>
<dbReference type="GO" id="GO:0006310">
    <property type="term" value="P:DNA recombination"/>
    <property type="evidence" value="ECO:0007669"/>
    <property type="project" value="TreeGrafter"/>
</dbReference>
<comment type="caution">
    <text evidence="5">The sequence shown here is derived from an EMBL/GenBank/DDBJ whole genome shotgun (WGS) entry which is preliminary data.</text>
</comment>
<keyword evidence="2" id="KW-0067">ATP-binding</keyword>
<dbReference type="CDD" id="cd18809">
    <property type="entry name" value="SF1_C_RecD"/>
    <property type="match status" value="1"/>
</dbReference>
<evidence type="ECO:0000313" key="5">
    <source>
        <dbReference type="EMBL" id="ORB47051.1"/>
    </source>
</evidence>
<dbReference type="Pfam" id="PF13604">
    <property type="entry name" value="AAA_30"/>
    <property type="match status" value="1"/>
</dbReference>
<evidence type="ECO:0000256" key="1">
    <source>
        <dbReference type="ARBA" id="ARBA00022741"/>
    </source>
</evidence>
<dbReference type="AlphaFoldDB" id="A0A1X0IHW4"/>
<dbReference type="InterPro" id="IPR050534">
    <property type="entry name" value="Coronavir_polyprotein_1ab"/>
</dbReference>
<dbReference type="GO" id="GO:0017116">
    <property type="term" value="F:single-stranded DNA helicase activity"/>
    <property type="evidence" value="ECO:0007669"/>
    <property type="project" value="TreeGrafter"/>
</dbReference>